<dbReference type="Gene3D" id="1.10.287.910">
    <property type="entry name" value="bacterial mercury transporter, merf"/>
    <property type="match status" value="1"/>
</dbReference>
<protein>
    <submittedName>
        <fullName evidence="3">Mercuric ion transport protein</fullName>
    </submittedName>
    <submittedName>
        <fullName evidence="2">Mercury transport protein</fullName>
    </submittedName>
</protein>
<keyword evidence="4" id="KW-1185">Reference proteome</keyword>
<proteinExistence type="predicted"/>
<reference evidence="2 4" key="2">
    <citation type="submission" date="2014-10" db="EMBL/GenBank/DDBJ databases">
        <title>Paracoccus sanguinis sp. nov., isolated from clinical specimens of New York State patients.</title>
        <authorList>
            <person name="Mingle L.A."/>
            <person name="Cole J.A."/>
            <person name="Lapierre P."/>
            <person name="Musser K.A."/>
        </authorList>
    </citation>
    <scope>NUCLEOTIDE SEQUENCE [LARGE SCALE GENOMIC DNA]</scope>
    <source>
        <strain evidence="2 4">JCM 14014</strain>
    </source>
</reference>
<keyword evidence="1" id="KW-1133">Transmembrane helix</keyword>
<keyword evidence="1" id="KW-0812">Transmembrane</keyword>
<dbReference type="STRING" id="376733.SAMN04487972_12449"/>
<dbReference type="GeneID" id="95766002"/>
<dbReference type="EMBL" id="FOJO01000024">
    <property type="protein sequence ID" value="SFA59564.1"/>
    <property type="molecule type" value="Genomic_DNA"/>
</dbReference>
<dbReference type="Proteomes" id="UP000182312">
    <property type="component" value="Unassembled WGS sequence"/>
</dbReference>
<evidence type="ECO:0000313" key="4">
    <source>
        <dbReference type="Proteomes" id="UP000029846"/>
    </source>
</evidence>
<dbReference type="EMBL" id="JRKN01000028">
    <property type="protein sequence ID" value="KGJ02957.1"/>
    <property type="molecule type" value="Genomic_DNA"/>
</dbReference>
<dbReference type="OrthoDB" id="574313at2"/>
<accession>A0A099EYE8</accession>
<sequence length="82" mass="8200">MHDRALIRTGAAGAIVVAICCAAPLLAVPPPLAGLGAWLTGSGLVVLSLIAAGLGLVACGIHHRRAKVVCSNTKILNEGLKP</sequence>
<feature type="transmembrane region" description="Helical" evidence="1">
    <location>
        <begin position="37"/>
        <end position="57"/>
    </location>
</feature>
<reference evidence="3 5" key="3">
    <citation type="submission" date="2016-10" db="EMBL/GenBank/DDBJ databases">
        <authorList>
            <person name="de Groot N.N."/>
        </authorList>
    </citation>
    <scope>NUCLEOTIDE SEQUENCE [LARGE SCALE GENOMIC DNA]</scope>
    <source>
        <strain evidence="3 5">CGMCC 1.6117</strain>
    </source>
</reference>
<evidence type="ECO:0000256" key="1">
    <source>
        <dbReference type="SAM" id="Phobius"/>
    </source>
</evidence>
<gene>
    <name evidence="2" type="ORF">IT41_15700</name>
    <name evidence="3" type="ORF">SAMN04487972_12449</name>
</gene>
<evidence type="ECO:0000313" key="2">
    <source>
        <dbReference type="EMBL" id="KGJ02957.1"/>
    </source>
</evidence>
<dbReference type="eggNOG" id="ENOG50301S6">
    <property type="taxonomic scope" value="Bacteria"/>
</dbReference>
<dbReference type="RefSeq" id="WP_036742955.1">
    <property type="nucleotide sequence ID" value="NZ_FOJO01000024.1"/>
</dbReference>
<evidence type="ECO:0000313" key="5">
    <source>
        <dbReference type="Proteomes" id="UP000182312"/>
    </source>
</evidence>
<evidence type="ECO:0000313" key="3">
    <source>
        <dbReference type="EMBL" id="SFA59564.1"/>
    </source>
</evidence>
<keyword evidence="1" id="KW-0472">Membrane</keyword>
<organism evidence="2 4">
    <name type="scientific">Paracoccus halophilus</name>
    <dbReference type="NCBI Taxonomy" id="376733"/>
    <lineage>
        <taxon>Bacteria</taxon>
        <taxon>Pseudomonadati</taxon>
        <taxon>Pseudomonadota</taxon>
        <taxon>Alphaproteobacteria</taxon>
        <taxon>Rhodobacterales</taxon>
        <taxon>Paracoccaceae</taxon>
        <taxon>Paracoccus</taxon>
    </lineage>
</organism>
<name>A0A099EYE8_9RHOB</name>
<dbReference type="Proteomes" id="UP000029846">
    <property type="component" value="Unassembled WGS sequence"/>
</dbReference>
<reference evidence="2 4" key="1">
    <citation type="submission" date="2014-09" db="EMBL/GenBank/DDBJ databases">
        <authorList>
            <person name="McGinnis J.M."/>
            <person name="Wolfgang W.J."/>
        </authorList>
    </citation>
    <scope>NUCLEOTIDE SEQUENCE [LARGE SCALE GENOMIC DNA]</scope>
    <source>
        <strain evidence="2 4">JCM 14014</strain>
    </source>
</reference>
<dbReference type="AlphaFoldDB" id="A0A099EYE8"/>